<dbReference type="Gene3D" id="3.30.1370.70">
    <property type="entry name" value="Scaffold protein Nfu/NifU, N-terminal domain"/>
    <property type="match status" value="1"/>
</dbReference>
<feature type="domain" description="Scaffold protein Nfu/NifU N-terminal" evidence="1">
    <location>
        <begin position="4"/>
        <end position="90"/>
    </location>
</feature>
<dbReference type="InterPro" id="IPR011989">
    <property type="entry name" value="ARM-like"/>
</dbReference>
<protein>
    <submittedName>
        <fullName evidence="2">PBS lyase HEAT-like repeat-containing protein</fullName>
    </submittedName>
</protein>
<evidence type="ECO:0000313" key="3">
    <source>
        <dbReference type="Proteomes" id="UP000294937"/>
    </source>
</evidence>
<proteinExistence type="predicted"/>
<dbReference type="SUPFAM" id="SSF48371">
    <property type="entry name" value="ARM repeat"/>
    <property type="match status" value="1"/>
</dbReference>
<dbReference type="Pfam" id="PF08712">
    <property type="entry name" value="Nfu_N"/>
    <property type="match status" value="1"/>
</dbReference>
<dbReference type="InterPro" id="IPR004155">
    <property type="entry name" value="PBS_lyase_HEAT"/>
</dbReference>
<dbReference type="InterPro" id="IPR036498">
    <property type="entry name" value="Nfu/NifU_N_sf"/>
</dbReference>
<dbReference type="OrthoDB" id="420201at2"/>
<comment type="caution">
    <text evidence="2">The sequence shown here is derived from an EMBL/GenBank/DDBJ whole genome shotgun (WGS) entry which is preliminary data.</text>
</comment>
<gene>
    <name evidence="2" type="ORF">EDD58_10133</name>
</gene>
<keyword evidence="2" id="KW-0456">Lyase</keyword>
<dbReference type="Pfam" id="PF13769">
    <property type="entry name" value="Virulence_fact"/>
    <property type="match status" value="1"/>
</dbReference>
<dbReference type="GO" id="GO:0016829">
    <property type="term" value="F:lyase activity"/>
    <property type="evidence" value="ECO:0007669"/>
    <property type="project" value="UniProtKB-KW"/>
</dbReference>
<sequence length="381" mass="43693">MKIVSIEPTPSPNVMKCNLDESLPTGINYNLNQEKSMEAPLYLKKLLKIEGVTSLFQVLDFISIERHPKADWQKILHEVRETLGEATSTTSNSAVQSIDDKSNQEGFGEVEVWIQKLKEIPMQIKLVKNGEEFRFGLPDRFKEAVMAAQVVTSNLVFERKWEKQSPRYGEVQEVATQVEEEISAAYHEERLQQLVHQMLHATQGSTKQVVEAKDVVEALKHSDWKHRFAIFEQFEPTLETIEVLEIALQDSKTAIRRQAVVYLGYLESKEALPYLYEALQDHSAVVRRTAGDTISDLGFPEAIPAMCKVLQDQNKLVRWRAARFLYEVGDDQAIPALKEAIDDPEFEVKMQVQMALERIERGEEASGTVWQQMTRRMKEKE</sequence>
<dbReference type="AlphaFoldDB" id="A0A4R3L9R7"/>
<dbReference type="Gene3D" id="1.25.10.10">
    <property type="entry name" value="Leucine-rich Repeat Variant"/>
    <property type="match status" value="1"/>
</dbReference>
<accession>A0A4R3L9R7</accession>
<dbReference type="SMART" id="SM00567">
    <property type="entry name" value="EZ_HEAT"/>
    <property type="match status" value="3"/>
</dbReference>
<dbReference type="InterPro" id="IPR016024">
    <property type="entry name" value="ARM-type_fold"/>
</dbReference>
<dbReference type="InterPro" id="IPR025989">
    <property type="entry name" value="Virulence_F_dom"/>
</dbReference>
<organism evidence="2 3">
    <name type="scientific">Hazenella coriacea</name>
    <dbReference type="NCBI Taxonomy" id="1179467"/>
    <lineage>
        <taxon>Bacteria</taxon>
        <taxon>Bacillati</taxon>
        <taxon>Bacillota</taxon>
        <taxon>Bacilli</taxon>
        <taxon>Bacillales</taxon>
        <taxon>Thermoactinomycetaceae</taxon>
        <taxon>Hazenella</taxon>
    </lineage>
</organism>
<dbReference type="Pfam" id="PF13646">
    <property type="entry name" value="HEAT_2"/>
    <property type="match status" value="1"/>
</dbReference>
<dbReference type="EMBL" id="SMAG01000001">
    <property type="protein sequence ID" value="TCS96402.1"/>
    <property type="molecule type" value="Genomic_DNA"/>
</dbReference>
<dbReference type="SMART" id="SM00932">
    <property type="entry name" value="Nfu_N"/>
    <property type="match status" value="1"/>
</dbReference>
<evidence type="ECO:0000313" key="2">
    <source>
        <dbReference type="EMBL" id="TCS96402.1"/>
    </source>
</evidence>
<reference evidence="2 3" key="1">
    <citation type="submission" date="2019-03" db="EMBL/GenBank/DDBJ databases">
        <title>Genomic Encyclopedia of Type Strains, Phase IV (KMG-IV): sequencing the most valuable type-strain genomes for metagenomic binning, comparative biology and taxonomic classification.</title>
        <authorList>
            <person name="Goeker M."/>
        </authorList>
    </citation>
    <scope>NUCLEOTIDE SEQUENCE [LARGE SCALE GENOMIC DNA]</scope>
    <source>
        <strain evidence="2 3">DSM 45707</strain>
    </source>
</reference>
<keyword evidence="3" id="KW-1185">Reference proteome</keyword>
<dbReference type="PANTHER" id="PTHR12697:SF37">
    <property type="entry name" value="CONSERVED VIRULENCE FACTOR C"/>
    <property type="match status" value="1"/>
</dbReference>
<dbReference type="SUPFAM" id="SSF110836">
    <property type="entry name" value="Hypothetical protein SAV1430"/>
    <property type="match status" value="1"/>
</dbReference>
<name>A0A4R3L9R7_9BACL</name>
<dbReference type="GO" id="GO:0016491">
    <property type="term" value="F:oxidoreductase activity"/>
    <property type="evidence" value="ECO:0007669"/>
    <property type="project" value="TreeGrafter"/>
</dbReference>
<dbReference type="RefSeq" id="WP_131922825.1">
    <property type="nucleotide sequence ID" value="NZ_SMAG01000001.1"/>
</dbReference>
<evidence type="ECO:0000259" key="1">
    <source>
        <dbReference type="SMART" id="SM00932"/>
    </source>
</evidence>
<dbReference type="Proteomes" id="UP000294937">
    <property type="component" value="Unassembled WGS sequence"/>
</dbReference>
<dbReference type="InterPro" id="IPR014824">
    <property type="entry name" value="Nfu/NifU_N"/>
</dbReference>
<dbReference type="PANTHER" id="PTHR12697">
    <property type="entry name" value="PBS LYASE HEAT-LIKE PROTEIN"/>
    <property type="match status" value="1"/>
</dbReference>